<keyword evidence="1" id="KW-1185">Reference proteome</keyword>
<protein>
    <submittedName>
        <fullName evidence="2">Uncharacterized protein LOC113466894 isoform X2</fullName>
    </submittedName>
</protein>
<dbReference type="Proteomes" id="UP000079169">
    <property type="component" value="Unplaced"/>
</dbReference>
<reference evidence="2" key="1">
    <citation type="submission" date="2025-08" db="UniProtKB">
        <authorList>
            <consortium name="RefSeq"/>
        </authorList>
    </citation>
    <scope>IDENTIFICATION</scope>
</reference>
<dbReference type="RefSeq" id="XP_026678474.1">
    <property type="nucleotide sequence ID" value="XM_026822673.1"/>
</dbReference>
<dbReference type="AlphaFoldDB" id="A0A3Q0IQA0"/>
<organism evidence="1 2">
    <name type="scientific">Diaphorina citri</name>
    <name type="common">Asian citrus psyllid</name>
    <dbReference type="NCBI Taxonomy" id="121845"/>
    <lineage>
        <taxon>Eukaryota</taxon>
        <taxon>Metazoa</taxon>
        <taxon>Ecdysozoa</taxon>
        <taxon>Arthropoda</taxon>
        <taxon>Hexapoda</taxon>
        <taxon>Insecta</taxon>
        <taxon>Pterygota</taxon>
        <taxon>Neoptera</taxon>
        <taxon>Paraneoptera</taxon>
        <taxon>Hemiptera</taxon>
        <taxon>Sternorrhyncha</taxon>
        <taxon>Psylloidea</taxon>
        <taxon>Psyllidae</taxon>
        <taxon>Diaphorininae</taxon>
        <taxon>Diaphorina</taxon>
    </lineage>
</organism>
<dbReference type="InterPro" id="IPR035899">
    <property type="entry name" value="DBL_dom_sf"/>
</dbReference>
<accession>A0A3Q0IQA0</accession>
<dbReference type="SUPFAM" id="SSF48065">
    <property type="entry name" value="DBL homology domain (DH-domain)"/>
    <property type="match status" value="1"/>
</dbReference>
<dbReference type="Gene3D" id="1.20.900.10">
    <property type="entry name" value="Dbl homology (DH) domain"/>
    <property type="match status" value="1"/>
</dbReference>
<evidence type="ECO:0000313" key="1">
    <source>
        <dbReference type="Proteomes" id="UP000079169"/>
    </source>
</evidence>
<gene>
    <name evidence="2" type="primary">LOC113466894</name>
</gene>
<dbReference type="GeneID" id="113466894"/>
<proteinExistence type="predicted"/>
<name>A0A3Q0IQA0_DIACI</name>
<evidence type="ECO:0000313" key="2">
    <source>
        <dbReference type="RefSeq" id="XP_026678474.1"/>
    </source>
</evidence>
<sequence>MCSGVTQQLSNVLSDWSNEKGKIGAIFSSEFWDQYEKYQEVHRQARELLREKNQDEEFVELCRHRRGAAQYTLESILQLPVRIIRKHFFACSEVL</sequence>